<feature type="domain" description="DNA replication complex GINS protein PSF1 C-terminal" evidence="8">
    <location>
        <begin position="163"/>
        <end position="210"/>
    </location>
</feature>
<evidence type="ECO:0000256" key="1">
    <source>
        <dbReference type="ARBA" id="ARBA00004123"/>
    </source>
</evidence>
<dbReference type="InterPro" id="IPR021151">
    <property type="entry name" value="GINS_A"/>
</dbReference>
<dbReference type="OrthoDB" id="10252587at2759"/>
<evidence type="ECO:0000256" key="4">
    <source>
        <dbReference type="ARBA" id="ARBA00022705"/>
    </source>
</evidence>
<protein>
    <recommendedName>
        <fullName evidence="3 6">DNA replication complex GINS protein PSF1</fullName>
    </recommendedName>
</protein>
<dbReference type="Gene3D" id="1.20.58.1030">
    <property type="match status" value="1"/>
</dbReference>
<dbReference type="STRING" id="1071383.J7RPE7"/>
<dbReference type="InterPro" id="IPR005339">
    <property type="entry name" value="GINS_Psf1"/>
</dbReference>
<dbReference type="Pfam" id="PF05916">
    <property type="entry name" value="Sld5"/>
    <property type="match status" value="1"/>
</dbReference>
<dbReference type="GO" id="GO:0000727">
    <property type="term" value="P:double-strand break repair via break-induced replication"/>
    <property type="evidence" value="ECO:0007669"/>
    <property type="project" value="EnsemblFungi"/>
</dbReference>
<dbReference type="eggNOG" id="KOG3303">
    <property type="taxonomic scope" value="Eukaryota"/>
</dbReference>
<comment type="subcellular location">
    <subcellularLocation>
        <location evidence="1 6">Nucleus</location>
    </subcellularLocation>
</comment>
<keyword evidence="4 6" id="KW-0235">DNA replication</keyword>
<dbReference type="PANTHER" id="PTHR12914">
    <property type="entry name" value="PARTNER OF SLD5"/>
    <property type="match status" value="1"/>
</dbReference>
<dbReference type="GO" id="GO:1902983">
    <property type="term" value="P:DNA strand elongation involved in mitotic DNA replication"/>
    <property type="evidence" value="ECO:0007669"/>
    <property type="project" value="EnsemblFungi"/>
</dbReference>
<comment type="subunit">
    <text evidence="6">Component of the GINS complex.</text>
</comment>
<dbReference type="OMA" id="MFCEKAT"/>
<organism evidence="9 10">
    <name type="scientific">Huiozyma naganishii (strain ATCC MYA-139 / BCRC 22969 / CBS 8797 / KCTC 17520 / NBRC 10181 / NCYC 3082 / Yp74L-3)</name>
    <name type="common">Yeast</name>
    <name type="synonym">Kazachstania naganishii</name>
    <dbReference type="NCBI Taxonomy" id="1071383"/>
    <lineage>
        <taxon>Eukaryota</taxon>
        <taxon>Fungi</taxon>
        <taxon>Dikarya</taxon>
        <taxon>Ascomycota</taxon>
        <taxon>Saccharomycotina</taxon>
        <taxon>Saccharomycetes</taxon>
        <taxon>Saccharomycetales</taxon>
        <taxon>Saccharomycetaceae</taxon>
        <taxon>Huiozyma</taxon>
    </lineage>
</organism>
<evidence type="ECO:0000313" key="10">
    <source>
        <dbReference type="Proteomes" id="UP000006310"/>
    </source>
</evidence>
<evidence type="ECO:0000256" key="3">
    <source>
        <dbReference type="ARBA" id="ARBA00015143"/>
    </source>
</evidence>
<dbReference type="GeneID" id="34527290"/>
<evidence type="ECO:0000259" key="8">
    <source>
        <dbReference type="Pfam" id="PF24997"/>
    </source>
</evidence>
<dbReference type="SUPFAM" id="SSF158573">
    <property type="entry name" value="GINS helical bundle-like"/>
    <property type="match status" value="1"/>
</dbReference>
<evidence type="ECO:0000256" key="5">
    <source>
        <dbReference type="ARBA" id="ARBA00023242"/>
    </source>
</evidence>
<feature type="domain" description="GINS subunit" evidence="7">
    <location>
        <begin position="48"/>
        <end position="145"/>
    </location>
</feature>
<dbReference type="Proteomes" id="UP000006310">
    <property type="component" value="Chromosome 8"/>
</dbReference>
<dbReference type="GO" id="GO:0043596">
    <property type="term" value="C:nuclear replication fork"/>
    <property type="evidence" value="ECO:0007669"/>
    <property type="project" value="EnsemblFungi"/>
</dbReference>
<gene>
    <name evidence="9" type="primary">KNAG0H01450</name>
    <name evidence="9" type="ordered locus">KNAG_0H01450</name>
</gene>
<name>J7RPE7_HUIN7</name>
<dbReference type="HOGENOM" id="CLU_079191_0_0_1"/>
<dbReference type="GO" id="GO:0000811">
    <property type="term" value="C:GINS complex"/>
    <property type="evidence" value="ECO:0007669"/>
    <property type="project" value="UniProtKB-UniRule"/>
</dbReference>
<keyword evidence="10" id="KW-1185">Reference proteome</keyword>
<dbReference type="RefSeq" id="XP_022465803.1">
    <property type="nucleotide sequence ID" value="XM_022609403.1"/>
</dbReference>
<dbReference type="GO" id="GO:1902975">
    <property type="term" value="P:mitotic DNA replication initiation"/>
    <property type="evidence" value="ECO:0007669"/>
    <property type="project" value="EnsemblFungi"/>
</dbReference>
<dbReference type="KEGG" id="kng:KNAG_0H01450"/>
<proteinExistence type="inferred from homology"/>
<dbReference type="InterPro" id="IPR056783">
    <property type="entry name" value="PSF1_C"/>
</dbReference>
<reference evidence="9 10" key="1">
    <citation type="journal article" date="2011" name="Proc. Natl. Acad. Sci. U.S.A.">
        <title>Evolutionary erosion of yeast sex chromosomes by mating-type switching accidents.</title>
        <authorList>
            <person name="Gordon J.L."/>
            <person name="Armisen D."/>
            <person name="Proux-Wera E."/>
            <person name="Oheigeartaigh S.S."/>
            <person name="Byrne K.P."/>
            <person name="Wolfe K.H."/>
        </authorList>
    </citation>
    <scope>NUCLEOTIDE SEQUENCE [LARGE SCALE GENOMIC DNA]</scope>
    <source>
        <strain evidence="10">ATCC MYA-139 / BCRC 22969 / CBS 8797 / CCRC 22969 / KCTC 17520 / NBRC 10181 / NCYC 3082</strain>
    </source>
</reference>
<accession>J7RPE7</accession>
<keyword evidence="5 6" id="KW-0539">Nucleus</keyword>
<sequence>MYGDLGNKLIIEAKRTQQLQSRRNGIRDGTANVSIPQYNDALVRGIIAEVEQIRESGAGGDAAAGQCAHFVNLLCLERNKRCLLSYHKMRSEIMDGMAWAGTAGDVLSGGGGATDSTLSDQLGNLSHSEQSYLQQYTDLLTQMKSAPAFADIDLAGSLTPPSDIFIDVRVLKDAGEIQTEYGTFNLVKDSQFYVRQSDVESLIQQGYLQKI</sequence>
<dbReference type="Pfam" id="PF24997">
    <property type="entry name" value="PSF1_C"/>
    <property type="match status" value="1"/>
</dbReference>
<comment type="similarity">
    <text evidence="2 6">Belongs to the GINS1/PSF1 family.</text>
</comment>
<dbReference type="InterPro" id="IPR036224">
    <property type="entry name" value="GINS_bundle-like_dom_sf"/>
</dbReference>
<evidence type="ECO:0000313" key="9">
    <source>
        <dbReference type="EMBL" id="CCK71558.1"/>
    </source>
</evidence>
<dbReference type="PANTHER" id="PTHR12914:SF2">
    <property type="entry name" value="DNA REPLICATION COMPLEX GINS PROTEIN PSF1"/>
    <property type="match status" value="1"/>
</dbReference>
<dbReference type="GO" id="GO:0071162">
    <property type="term" value="C:CMG complex"/>
    <property type="evidence" value="ECO:0007669"/>
    <property type="project" value="EnsemblFungi"/>
</dbReference>
<evidence type="ECO:0000256" key="6">
    <source>
        <dbReference type="RuleBase" id="RU368085"/>
    </source>
</evidence>
<dbReference type="CDD" id="cd21696">
    <property type="entry name" value="GINS_B_Psf1"/>
    <property type="match status" value="1"/>
</dbReference>
<evidence type="ECO:0000256" key="2">
    <source>
        <dbReference type="ARBA" id="ARBA00006677"/>
    </source>
</evidence>
<evidence type="ECO:0000259" key="7">
    <source>
        <dbReference type="Pfam" id="PF05916"/>
    </source>
</evidence>
<comment type="function">
    <text evidence="6">Required for correct functioning of the GINS complex, a complex that plays an essential role in the initiation of DNA replication, and progression of DNA replication forks. GINS complex seems to bind preferentially to single-stranded DNA.</text>
</comment>
<dbReference type="AlphaFoldDB" id="J7RPE7"/>
<dbReference type="EMBL" id="HE978321">
    <property type="protein sequence ID" value="CCK71558.1"/>
    <property type="molecule type" value="Genomic_DNA"/>
</dbReference>
<dbReference type="CDD" id="cd11710">
    <property type="entry name" value="GINS_A_psf1"/>
    <property type="match status" value="1"/>
</dbReference>
<reference evidence="10" key="2">
    <citation type="submission" date="2012-08" db="EMBL/GenBank/DDBJ databases">
        <title>Genome sequence of Kazachstania naganishii.</title>
        <authorList>
            <person name="Gordon J.L."/>
            <person name="Armisen D."/>
            <person name="Proux-Wera E."/>
            <person name="OhEigeartaigh S.S."/>
            <person name="Byrne K.P."/>
            <person name="Wolfe K.H."/>
        </authorList>
    </citation>
    <scope>NUCLEOTIDE SEQUENCE [LARGE SCALE GENOMIC DNA]</scope>
    <source>
        <strain evidence="10">ATCC MYA-139 / BCRC 22969 / CBS 8797 / CCRC 22969 / KCTC 17520 / NBRC 10181 / NCYC 3082</strain>
    </source>
</reference>